<proteinExistence type="predicted"/>
<sequence>MAGKVSGISACFNTSGSHVLALRRRLPPVLYATQNCNALCQFYHPQYYNSCTMKTCCFAGDEDEYVLSGSDDFNLYMWSIPEDESEWGKSHIVLHGHRSIVNQVRYNKNNNLIASSGVEKMVKLWSTLPIGSWSGSLLTDNCDAQRTVYSKDDYNSIIGPSTPRISHDYSDQSTQEDLRMMAFFDSLIQNEIQNWNSMSEDTFTSDSDSDKQVQESIRLSWQSLLKFRKSAEETLKKHKPNKIALLIAQKRNKLAKMAHWKSSAVVQR</sequence>
<evidence type="ECO:0000313" key="2">
    <source>
        <dbReference type="Proteomes" id="UP001056778"/>
    </source>
</evidence>
<dbReference type="Proteomes" id="UP001056778">
    <property type="component" value="Chromosome 2"/>
</dbReference>
<reference evidence="1" key="1">
    <citation type="submission" date="2022-04" db="EMBL/GenBank/DDBJ databases">
        <title>Chromosome-scale genome assembly of Holotrichia oblita Faldermann.</title>
        <authorList>
            <person name="Rongchong L."/>
        </authorList>
    </citation>
    <scope>NUCLEOTIDE SEQUENCE</scope>
    <source>
        <strain evidence="1">81SQS9</strain>
    </source>
</reference>
<gene>
    <name evidence="1" type="ORF">MML48_2g00004859</name>
</gene>
<keyword evidence="2" id="KW-1185">Reference proteome</keyword>
<organism evidence="1 2">
    <name type="scientific">Holotrichia oblita</name>
    <name type="common">Chafer beetle</name>
    <dbReference type="NCBI Taxonomy" id="644536"/>
    <lineage>
        <taxon>Eukaryota</taxon>
        <taxon>Metazoa</taxon>
        <taxon>Ecdysozoa</taxon>
        <taxon>Arthropoda</taxon>
        <taxon>Hexapoda</taxon>
        <taxon>Insecta</taxon>
        <taxon>Pterygota</taxon>
        <taxon>Neoptera</taxon>
        <taxon>Endopterygota</taxon>
        <taxon>Coleoptera</taxon>
        <taxon>Polyphaga</taxon>
        <taxon>Scarabaeiformia</taxon>
        <taxon>Scarabaeidae</taxon>
        <taxon>Melolonthinae</taxon>
        <taxon>Holotrichia</taxon>
    </lineage>
</organism>
<comment type="caution">
    <text evidence="1">The sequence shown here is derived from an EMBL/GenBank/DDBJ whole genome shotgun (WGS) entry which is preliminary data.</text>
</comment>
<protein>
    <submittedName>
        <fullName evidence="1">Wd repeat domain-containing family</fullName>
    </submittedName>
</protein>
<dbReference type="EMBL" id="CM043016">
    <property type="protein sequence ID" value="KAI4466866.1"/>
    <property type="molecule type" value="Genomic_DNA"/>
</dbReference>
<name>A0ACB9TJ12_HOLOL</name>
<accession>A0ACB9TJ12</accession>
<evidence type="ECO:0000313" key="1">
    <source>
        <dbReference type="EMBL" id="KAI4466866.1"/>
    </source>
</evidence>